<dbReference type="EMBL" id="JAFLWD010000043">
    <property type="protein sequence ID" value="MBO0441673.1"/>
    <property type="molecule type" value="Genomic_DNA"/>
</dbReference>
<comment type="similarity">
    <text evidence="1">Belongs to the amidinotransferase family.</text>
</comment>
<evidence type="ECO:0000256" key="2">
    <source>
        <dbReference type="ARBA" id="ARBA00022679"/>
    </source>
</evidence>
<dbReference type="PANTHER" id="PTHR10488">
    <property type="entry name" value="GLYCINE AMIDINOTRANSFERASE, MITOCHONDRIAL"/>
    <property type="match status" value="1"/>
</dbReference>
<name>A0ABS3H2B9_9ENTE</name>
<dbReference type="InterPro" id="IPR033195">
    <property type="entry name" value="AmidinoTrfase"/>
</dbReference>
<reference evidence="3 4" key="1">
    <citation type="submission" date="2021-03" db="EMBL/GenBank/DDBJ databases">
        <title>Enterococcal diversity collection.</title>
        <authorList>
            <person name="Gilmore M.S."/>
            <person name="Schwartzman J."/>
            <person name="Van Tyne D."/>
            <person name="Martin M."/>
            <person name="Earl A.M."/>
            <person name="Manson A.L."/>
            <person name="Straub T."/>
            <person name="Salamzade R."/>
            <person name="Saavedra J."/>
            <person name="Lebreton F."/>
            <person name="Prichula J."/>
            <person name="Schaufler K."/>
            <person name="Gaca A."/>
            <person name="Sgardioli B."/>
            <person name="Wagenaar J."/>
            <person name="Strong T."/>
        </authorList>
    </citation>
    <scope>NUCLEOTIDE SEQUENCE [LARGE SCALE GENOMIC DNA]</scope>
    <source>
        <strain evidence="3 4">DIV0869a</strain>
    </source>
</reference>
<dbReference type="PANTHER" id="PTHR10488:SF1">
    <property type="entry name" value="GLYCINE AMIDINOTRANSFERASE, MITOCHONDRIAL"/>
    <property type="match status" value="1"/>
</dbReference>
<dbReference type="SUPFAM" id="SSF55909">
    <property type="entry name" value="Pentein"/>
    <property type="match status" value="1"/>
</dbReference>
<evidence type="ECO:0000313" key="3">
    <source>
        <dbReference type="EMBL" id="MBO0441673.1"/>
    </source>
</evidence>
<accession>A0ABS3H2B9</accession>
<gene>
    <name evidence="3" type="ORF">JZO69_15005</name>
</gene>
<protein>
    <submittedName>
        <fullName evidence="3">Amidinotransferase</fullName>
    </submittedName>
</protein>
<proteinExistence type="inferred from homology"/>
<organism evidence="3 4">
    <name type="scientific">Candidatus Enterococcus ikei</name>
    <dbReference type="NCBI Taxonomy" id="2815326"/>
    <lineage>
        <taxon>Bacteria</taxon>
        <taxon>Bacillati</taxon>
        <taxon>Bacillota</taxon>
        <taxon>Bacilli</taxon>
        <taxon>Lactobacillales</taxon>
        <taxon>Enterococcaceae</taxon>
        <taxon>Enterococcus</taxon>
    </lineage>
</organism>
<dbReference type="Proteomes" id="UP000664632">
    <property type="component" value="Unassembled WGS sequence"/>
</dbReference>
<dbReference type="RefSeq" id="WP_207113634.1">
    <property type="nucleotide sequence ID" value="NZ_JAFLWD010000043.1"/>
</dbReference>
<evidence type="ECO:0000256" key="1">
    <source>
        <dbReference type="ARBA" id="ARBA00006943"/>
    </source>
</evidence>
<keyword evidence="4" id="KW-1185">Reference proteome</keyword>
<keyword evidence="2" id="KW-0808">Transferase</keyword>
<evidence type="ECO:0000313" key="4">
    <source>
        <dbReference type="Proteomes" id="UP000664632"/>
    </source>
</evidence>
<comment type="caution">
    <text evidence="3">The sequence shown here is derived from an EMBL/GenBank/DDBJ whole genome shotgun (WGS) entry which is preliminary data.</text>
</comment>
<sequence length="324" mass="36810">MRTNFVESEFSPLKRVVLAQSQFYLPEEEEHLDTGFLSEENLNLFDKKVGDVADLYPELQKKWENEKEQMLQLLTSYGVEVLRPRTLTEHEKALGRDTGRGYANFFSRDPFFTIGNFIIEGNLRFAHRRLEILPIRDILTAESKHPEALYLAAPQPDISQGVESETGPFLEGGDVLVYGKTIFVGYSGLASNLNGIYWLKSLLTHWDYDVVPVRLHPDILHLDCALSMVRDGLMIYCKDAFLDGLPKELSHWDKINISLKEASKLMANGLPINESVYVTDQSFTQLISALEGYGMKVETLDYEVSRIFGGSFRCTTQALLRIAD</sequence>
<dbReference type="Pfam" id="PF19420">
    <property type="entry name" value="DDAH_eukar"/>
    <property type="match status" value="1"/>
</dbReference>
<dbReference type="Gene3D" id="3.75.10.10">
    <property type="entry name" value="L-arginine/glycine Amidinotransferase, Chain A"/>
    <property type="match status" value="1"/>
</dbReference>